<dbReference type="GO" id="GO:0071555">
    <property type="term" value="P:cell wall organization"/>
    <property type="evidence" value="ECO:0007669"/>
    <property type="project" value="UniProtKB-KW"/>
</dbReference>
<dbReference type="GO" id="GO:0008360">
    <property type="term" value="P:regulation of cell shape"/>
    <property type="evidence" value="ECO:0007669"/>
    <property type="project" value="UniProtKB-KW"/>
</dbReference>
<accession>A0A1F5SGD7</accession>
<evidence type="ECO:0000256" key="2">
    <source>
        <dbReference type="ARBA" id="ARBA00013090"/>
    </source>
</evidence>
<feature type="binding site" evidence="7">
    <location>
        <begin position="38"/>
        <end position="39"/>
    </location>
    <ligand>
        <name>substrate</name>
    </ligand>
</feature>
<feature type="binding site" evidence="7">
    <location>
        <begin position="195"/>
        <end position="196"/>
    </location>
    <ligand>
        <name>substrate</name>
    </ligand>
</feature>
<dbReference type="EMBL" id="MFGB01000020">
    <property type="protein sequence ID" value="OGF25734.1"/>
    <property type="molecule type" value="Genomic_DNA"/>
</dbReference>
<feature type="active site" description="Proton donor/acceptor" evidence="7">
    <location>
        <position position="194"/>
    </location>
</feature>
<evidence type="ECO:0000256" key="6">
    <source>
        <dbReference type="ARBA" id="ARBA00023316"/>
    </source>
</evidence>
<sequence>MIGVFDSGFGGLTVLSGLVKELPEYNYIYLGDNARAPYGNKSLDVIYNYTCEAVDFLFKHNCELIIIACNTVSAKALRKIQQEYLPKNYPGKRVLGVIIPVVETVIEEARQNLGNKPVKIGLIGTKTTINSKVYDEEIKKLSNENTPEIFSVSTPLLVPLIEEGWIKKIETKMILRKYLRSLKKEKIDYLILGCTHYPFLQKDIQGIVGKKIKIISTPAAAAVKLKDYLLKHNEIDIKLIKNKQRRYFTTDDPDKFREFGNKFLPELNIIKIDKVEL</sequence>
<evidence type="ECO:0000313" key="8">
    <source>
        <dbReference type="EMBL" id="OGF25734.1"/>
    </source>
</evidence>
<dbReference type="GO" id="GO:0009252">
    <property type="term" value="P:peptidoglycan biosynthetic process"/>
    <property type="evidence" value="ECO:0007669"/>
    <property type="project" value="UniProtKB-UniRule"/>
</dbReference>
<dbReference type="SUPFAM" id="SSF53681">
    <property type="entry name" value="Aspartate/glutamate racemase"/>
    <property type="match status" value="2"/>
</dbReference>
<protein>
    <recommendedName>
        <fullName evidence="2 7">Glutamate racemase</fullName>
        <ecNumber evidence="2 7">5.1.1.3</ecNumber>
    </recommendedName>
</protein>
<name>A0A1F5SGD7_9BACT</name>
<feature type="binding site" evidence="7">
    <location>
        <begin position="6"/>
        <end position="7"/>
    </location>
    <ligand>
        <name>substrate</name>
    </ligand>
</feature>
<evidence type="ECO:0000256" key="4">
    <source>
        <dbReference type="ARBA" id="ARBA00022984"/>
    </source>
</evidence>
<dbReference type="InterPro" id="IPR001920">
    <property type="entry name" value="Asp/Glu_race"/>
</dbReference>
<dbReference type="AlphaFoldDB" id="A0A1F5SGD7"/>
<dbReference type="NCBIfam" id="TIGR00067">
    <property type="entry name" value="glut_race"/>
    <property type="match status" value="1"/>
</dbReference>
<evidence type="ECO:0000256" key="7">
    <source>
        <dbReference type="HAMAP-Rule" id="MF_00258"/>
    </source>
</evidence>
<comment type="caution">
    <text evidence="8">The sequence shown here is derived from an EMBL/GenBank/DDBJ whole genome shotgun (WGS) entry which is preliminary data.</text>
</comment>
<dbReference type="Pfam" id="PF01177">
    <property type="entry name" value="Asp_Glu_race"/>
    <property type="match status" value="1"/>
</dbReference>
<reference evidence="8 9" key="1">
    <citation type="journal article" date="2016" name="Nat. Commun.">
        <title>Thousands of microbial genomes shed light on interconnected biogeochemical processes in an aquifer system.</title>
        <authorList>
            <person name="Anantharaman K."/>
            <person name="Brown C.T."/>
            <person name="Hug L.A."/>
            <person name="Sharon I."/>
            <person name="Castelle C.J."/>
            <person name="Probst A.J."/>
            <person name="Thomas B.C."/>
            <person name="Singh A."/>
            <person name="Wilkins M.J."/>
            <person name="Karaoz U."/>
            <person name="Brodie E.L."/>
            <person name="Williams K.H."/>
            <person name="Hubbard S.S."/>
            <person name="Banfield J.F."/>
        </authorList>
    </citation>
    <scope>NUCLEOTIDE SEQUENCE [LARGE SCALE GENOMIC DNA]</scope>
</reference>
<keyword evidence="6 7" id="KW-0961">Cell wall biogenesis/degradation</keyword>
<comment type="function">
    <text evidence="7">Provides the (R)-glutamate required for cell wall biosynthesis.</text>
</comment>
<dbReference type="Proteomes" id="UP000178367">
    <property type="component" value="Unassembled WGS sequence"/>
</dbReference>
<feature type="binding site" evidence="7">
    <location>
        <begin position="70"/>
        <end position="71"/>
    </location>
    <ligand>
        <name>substrate</name>
    </ligand>
</feature>
<proteinExistence type="inferred from homology"/>
<dbReference type="PROSITE" id="PS00924">
    <property type="entry name" value="ASP_GLU_RACEMASE_2"/>
    <property type="match status" value="1"/>
</dbReference>
<dbReference type="STRING" id="1797994.A2227_00830"/>
<keyword evidence="3 7" id="KW-0133">Cell shape</keyword>
<gene>
    <name evidence="7" type="primary">murI</name>
    <name evidence="8" type="ORF">A2227_00830</name>
</gene>
<dbReference type="PANTHER" id="PTHR21198">
    <property type="entry name" value="GLUTAMATE RACEMASE"/>
    <property type="match status" value="1"/>
</dbReference>
<keyword evidence="5 7" id="KW-0413">Isomerase</keyword>
<evidence type="ECO:0000256" key="5">
    <source>
        <dbReference type="ARBA" id="ARBA00023235"/>
    </source>
</evidence>
<evidence type="ECO:0000313" key="9">
    <source>
        <dbReference type="Proteomes" id="UP000178367"/>
    </source>
</evidence>
<dbReference type="FunFam" id="3.40.50.1860:FF:000001">
    <property type="entry name" value="Glutamate racemase"/>
    <property type="match status" value="1"/>
</dbReference>
<dbReference type="EC" id="5.1.1.3" evidence="2 7"/>
<dbReference type="InterPro" id="IPR015942">
    <property type="entry name" value="Asp/Glu/hydantoin_racemase"/>
</dbReference>
<evidence type="ECO:0000256" key="1">
    <source>
        <dbReference type="ARBA" id="ARBA00001602"/>
    </source>
</evidence>
<dbReference type="InterPro" id="IPR033134">
    <property type="entry name" value="Asp/Glu_racemase_AS_2"/>
</dbReference>
<dbReference type="UniPathway" id="UPA00219"/>
<dbReference type="Gene3D" id="3.40.50.1860">
    <property type="match status" value="2"/>
</dbReference>
<comment type="catalytic activity">
    <reaction evidence="1 7">
        <text>L-glutamate = D-glutamate</text>
        <dbReference type="Rhea" id="RHEA:12813"/>
        <dbReference type="ChEBI" id="CHEBI:29985"/>
        <dbReference type="ChEBI" id="CHEBI:29986"/>
        <dbReference type="EC" id="5.1.1.3"/>
    </reaction>
</comment>
<dbReference type="GO" id="GO:0008881">
    <property type="term" value="F:glutamate racemase activity"/>
    <property type="evidence" value="ECO:0007669"/>
    <property type="project" value="UniProtKB-UniRule"/>
</dbReference>
<dbReference type="InterPro" id="IPR004391">
    <property type="entry name" value="Glu_race"/>
</dbReference>
<feature type="active site" description="Proton donor/acceptor" evidence="7">
    <location>
        <position position="69"/>
    </location>
</feature>
<keyword evidence="4 7" id="KW-0573">Peptidoglycan synthesis</keyword>
<dbReference type="HAMAP" id="MF_00258">
    <property type="entry name" value="Glu_racemase"/>
    <property type="match status" value="1"/>
</dbReference>
<evidence type="ECO:0000256" key="3">
    <source>
        <dbReference type="ARBA" id="ARBA00022960"/>
    </source>
</evidence>
<dbReference type="PANTHER" id="PTHR21198:SF2">
    <property type="entry name" value="GLUTAMATE RACEMASE"/>
    <property type="match status" value="1"/>
</dbReference>
<comment type="pathway">
    <text evidence="7">Cell wall biogenesis; peptidoglycan biosynthesis.</text>
</comment>
<organism evidence="8 9">
    <name type="scientific">Candidatus Falkowbacteria bacterium RIFOXYA2_FULL_47_19</name>
    <dbReference type="NCBI Taxonomy" id="1797994"/>
    <lineage>
        <taxon>Bacteria</taxon>
        <taxon>Candidatus Falkowiibacteriota</taxon>
    </lineage>
</organism>
<comment type="similarity">
    <text evidence="7">Belongs to the aspartate/glutamate racemases family.</text>
</comment>